<evidence type="ECO:0008006" key="5">
    <source>
        <dbReference type="Google" id="ProtNLM"/>
    </source>
</evidence>
<gene>
    <name evidence="3" type="ORF">M9Y10_027311</name>
</gene>
<keyword evidence="4" id="KW-1185">Reference proteome</keyword>
<feature type="coiled-coil region" evidence="1">
    <location>
        <begin position="469"/>
        <end position="648"/>
    </location>
</feature>
<organism evidence="3 4">
    <name type="scientific">Tritrichomonas musculus</name>
    <dbReference type="NCBI Taxonomy" id="1915356"/>
    <lineage>
        <taxon>Eukaryota</taxon>
        <taxon>Metamonada</taxon>
        <taxon>Parabasalia</taxon>
        <taxon>Tritrichomonadida</taxon>
        <taxon>Tritrichomonadidae</taxon>
        <taxon>Tritrichomonas</taxon>
    </lineage>
</organism>
<dbReference type="PANTHER" id="PTHR24114">
    <property type="entry name" value="LEUCINE RICH REPEAT FAMILY PROTEIN"/>
    <property type="match status" value="1"/>
</dbReference>
<evidence type="ECO:0000256" key="2">
    <source>
        <dbReference type="SAM" id="MobiDB-lite"/>
    </source>
</evidence>
<dbReference type="Gene3D" id="3.80.10.10">
    <property type="entry name" value="Ribonuclease Inhibitor"/>
    <property type="match status" value="2"/>
</dbReference>
<comment type="caution">
    <text evidence="3">The sequence shown here is derived from an EMBL/GenBank/DDBJ whole genome shotgun (WGS) entry which is preliminary data.</text>
</comment>
<dbReference type="PANTHER" id="PTHR24114:SF2">
    <property type="entry name" value="F-BOX DOMAIN-CONTAINING PROTEIN-RELATED"/>
    <property type="match status" value="1"/>
</dbReference>
<evidence type="ECO:0000313" key="3">
    <source>
        <dbReference type="EMBL" id="KAK8841111.1"/>
    </source>
</evidence>
<dbReference type="EMBL" id="JAPFFF010000042">
    <property type="protein sequence ID" value="KAK8841111.1"/>
    <property type="molecule type" value="Genomic_DNA"/>
</dbReference>
<feature type="region of interest" description="Disordered" evidence="2">
    <location>
        <begin position="650"/>
        <end position="697"/>
    </location>
</feature>
<reference evidence="3 4" key="1">
    <citation type="submission" date="2024-04" db="EMBL/GenBank/DDBJ databases">
        <title>Tritrichomonas musculus Genome.</title>
        <authorList>
            <person name="Alves-Ferreira E."/>
            <person name="Grigg M."/>
            <person name="Lorenzi H."/>
            <person name="Galac M."/>
        </authorList>
    </citation>
    <scope>NUCLEOTIDE SEQUENCE [LARGE SCALE GENOMIC DNA]</scope>
    <source>
        <strain evidence="3 4">EAF2021</strain>
    </source>
</reference>
<name>A0ABR2H596_9EUKA</name>
<accession>A0ABR2H596</accession>
<feature type="compositionally biased region" description="Basic and acidic residues" evidence="2">
    <location>
        <begin position="688"/>
        <end position="697"/>
    </location>
</feature>
<keyword evidence="1" id="KW-0175">Coiled coil</keyword>
<feature type="compositionally biased region" description="Basic and acidic residues" evidence="2">
    <location>
        <begin position="670"/>
        <end position="679"/>
    </location>
</feature>
<proteinExistence type="predicted"/>
<dbReference type="InterPro" id="IPR032675">
    <property type="entry name" value="LRR_dom_sf"/>
</dbReference>
<dbReference type="Pfam" id="PF13516">
    <property type="entry name" value="LRR_6"/>
    <property type="match status" value="2"/>
</dbReference>
<dbReference type="Proteomes" id="UP001470230">
    <property type="component" value="Unassembled WGS sequence"/>
</dbReference>
<evidence type="ECO:0000256" key="1">
    <source>
        <dbReference type="SAM" id="Coils"/>
    </source>
</evidence>
<protein>
    <recommendedName>
        <fullName evidence="5">Leucine Rich Repeat family protein</fullName>
    </recommendedName>
</protein>
<dbReference type="InterPro" id="IPR052394">
    <property type="entry name" value="LRR-containing"/>
</dbReference>
<evidence type="ECO:0000313" key="4">
    <source>
        <dbReference type="Proteomes" id="UP001470230"/>
    </source>
</evidence>
<sequence length="697" mass="79381">MISQAINELYQSKLADSTGELIECDFMQFVKQLQTGFAHGVLDLKKMQFGISVIAKLPRVMRLVPTVTRLNFYGNSIQDSGLSKIYQLLQMNPQIKYIDIGSNDLSDDCIVSMTDIVENIHLRSLQLGSFDSNYQTNRFTREFLESIMDILAKKNLIRCFGIGNVGSIKQKKTNKAKKFSKYISKLLVSCTGLLTLNISKCNLVDSDQSILSSGFSENKNLKYLDIHENYFPSGTRLIDGISHLNHLIYLNLSNCSLSEASCLALAKRIGEGWGLISLNISQNREIGNDGIIQLLSVLPSNIYLVSLNISDTGFDSKVNPKLRELFEMNQILQELDLSMNSLGDSVANAFNALTFHSIKMDSCRITDVGAITISKSLISNKTLKKLSLKDNFLTKEIGYELVHNFQQNETLTCIDLSSTQVDCFAVDTIKSICARNKNTMHNNKLSKLRKEYIHLSIQDSKIPGVVAHLKELRVEHEKLDEEIENLNFNIETFESSAKMSIHSVEKEIDEFKKAINVQEEQIVEMQEKITELQSNNQVALKNYEINTKREQEEFNKVEVEAEKIEKETERIKKESTELQEKLNQEINNLDEMLNEVTRISRNKKKLRDYQIPVYPYEEEEAEKAAKEENSAEERAAKLAQELALLDETFGIYHEEEEEKKGKKKKKGKASKKDQSDKSSRPSKKKKQKSPEKNENLT</sequence>
<dbReference type="InterPro" id="IPR001611">
    <property type="entry name" value="Leu-rich_rpt"/>
</dbReference>
<dbReference type="SUPFAM" id="SSF52047">
    <property type="entry name" value="RNI-like"/>
    <property type="match status" value="1"/>
</dbReference>